<dbReference type="GO" id="GO:1990269">
    <property type="term" value="F:RNA polymerase II C-terminal domain phosphoserine binding"/>
    <property type="evidence" value="ECO:0007669"/>
    <property type="project" value="TreeGrafter"/>
</dbReference>
<feature type="compositionally biased region" description="Basic and acidic residues" evidence="1">
    <location>
        <begin position="59"/>
        <end position="79"/>
    </location>
</feature>
<feature type="compositionally biased region" description="Low complexity" evidence="1">
    <location>
        <begin position="1"/>
        <end position="13"/>
    </location>
</feature>
<feature type="region of interest" description="Disordered" evidence="1">
    <location>
        <begin position="1"/>
        <end position="110"/>
    </location>
</feature>
<feature type="compositionally biased region" description="Basic and acidic residues" evidence="1">
    <location>
        <begin position="27"/>
        <end position="44"/>
    </location>
</feature>
<feature type="compositionally biased region" description="Acidic residues" evidence="1">
    <location>
        <begin position="80"/>
        <end position="92"/>
    </location>
</feature>
<organism evidence="2 3">
    <name type="scientific">Globisporangium ultimum (strain ATCC 200006 / CBS 805.95 / DAOM BR144)</name>
    <name type="common">Pythium ultimum</name>
    <dbReference type="NCBI Taxonomy" id="431595"/>
    <lineage>
        <taxon>Eukaryota</taxon>
        <taxon>Sar</taxon>
        <taxon>Stramenopiles</taxon>
        <taxon>Oomycota</taxon>
        <taxon>Peronosporomycetes</taxon>
        <taxon>Pythiales</taxon>
        <taxon>Pythiaceae</taxon>
        <taxon>Globisporangium</taxon>
    </lineage>
</organism>
<dbReference type="AlphaFoldDB" id="K3WBX7"/>
<dbReference type="Pfam" id="PF04004">
    <property type="entry name" value="Leo1"/>
    <property type="match status" value="1"/>
</dbReference>
<feature type="compositionally biased region" description="Acidic residues" evidence="1">
    <location>
        <begin position="360"/>
        <end position="370"/>
    </location>
</feature>
<dbReference type="InParanoid" id="K3WBX7"/>
<dbReference type="InterPro" id="IPR007149">
    <property type="entry name" value="Leo1"/>
</dbReference>
<dbReference type="EnsemblProtists" id="PYU1_T002468">
    <property type="protein sequence ID" value="PYU1_T002468"/>
    <property type="gene ID" value="PYU1_G002465"/>
</dbReference>
<reference evidence="3" key="1">
    <citation type="journal article" date="2010" name="Genome Biol.">
        <title>Genome sequence of the necrotrophic plant pathogen Pythium ultimum reveals original pathogenicity mechanisms and effector repertoire.</title>
        <authorList>
            <person name="Levesque C.A."/>
            <person name="Brouwer H."/>
            <person name="Cano L."/>
            <person name="Hamilton J.P."/>
            <person name="Holt C."/>
            <person name="Huitema E."/>
            <person name="Raffaele S."/>
            <person name="Robideau G.P."/>
            <person name="Thines M."/>
            <person name="Win J."/>
            <person name="Zerillo M.M."/>
            <person name="Beakes G.W."/>
            <person name="Boore J.L."/>
            <person name="Busam D."/>
            <person name="Dumas B."/>
            <person name="Ferriera S."/>
            <person name="Fuerstenberg S.I."/>
            <person name="Gachon C.M."/>
            <person name="Gaulin E."/>
            <person name="Govers F."/>
            <person name="Grenville-Briggs L."/>
            <person name="Horner N."/>
            <person name="Hostetler J."/>
            <person name="Jiang R.H."/>
            <person name="Johnson J."/>
            <person name="Krajaejun T."/>
            <person name="Lin H."/>
            <person name="Meijer H.J."/>
            <person name="Moore B."/>
            <person name="Morris P."/>
            <person name="Phuntmart V."/>
            <person name="Puiu D."/>
            <person name="Shetty J."/>
            <person name="Stajich J.E."/>
            <person name="Tripathy S."/>
            <person name="Wawra S."/>
            <person name="van West P."/>
            <person name="Whitty B.R."/>
            <person name="Coutinho P.M."/>
            <person name="Henrissat B."/>
            <person name="Martin F."/>
            <person name="Thomas P.D."/>
            <person name="Tyler B.M."/>
            <person name="De Vries R.P."/>
            <person name="Kamoun S."/>
            <person name="Yandell M."/>
            <person name="Tisserat N."/>
            <person name="Buell C.R."/>
        </authorList>
    </citation>
    <scope>NUCLEOTIDE SEQUENCE</scope>
    <source>
        <strain evidence="3">DAOM:BR144</strain>
    </source>
</reference>
<evidence type="ECO:0008006" key="4">
    <source>
        <dbReference type="Google" id="ProtNLM"/>
    </source>
</evidence>
<sequence>MSSPEAQSGSSSSSEDEFDLGAASTKASEEPKSEPQTDHSKLFSDDEDEDDDAPAAKLPKQEKGSDDDADGGTREKEMEDLFGSDYDSEEEEFKASGIKESPVRGDDARSGANDMFSEDAAEYGSHSNEIWIPKTPKAPKSASYFITKMPNILRLVPEAYTKKSIEEEMQNPSDETLYRNYVRWRYQRDANGRVKIDPVTKRPMRESNTKLVQWEDGTLTMFVGKEALNLSRQKIANSFLFVNEMSSDKPEFDDDPDAPGQETVLECHSRLHEKFTIRPMTTSSKSHKSLTMSMRAKHNKGVQKIKEYISELDGYREQEQRVKIMDDQLRLQNRKKARQGYEFDRERSSRMDASFLEEGYDGVEYDDDDNVGAIKEQFGGRGSANRKPGKRPAQQRRPPMPSSYRGAEGFDEYRRNRAREAEKSESENDDAEEDQDEEDDEEMVIRSTKKRRTVDEDSD</sequence>
<accession>K3WBX7</accession>
<dbReference type="GO" id="GO:0032968">
    <property type="term" value="P:positive regulation of transcription elongation by RNA polymerase II"/>
    <property type="evidence" value="ECO:0007669"/>
    <property type="project" value="TreeGrafter"/>
</dbReference>
<dbReference type="STRING" id="431595.K3WBX7"/>
<dbReference type="OMA" id="RSDRSMH"/>
<dbReference type="Proteomes" id="UP000019132">
    <property type="component" value="Unassembled WGS sequence"/>
</dbReference>
<keyword evidence="3" id="KW-1185">Reference proteome</keyword>
<proteinExistence type="predicted"/>
<dbReference type="PANTHER" id="PTHR23146:SF0">
    <property type="entry name" value="RNA POLYMERASE-ASSOCIATED PROTEIN LEO1"/>
    <property type="match status" value="1"/>
</dbReference>
<evidence type="ECO:0000313" key="2">
    <source>
        <dbReference type="EnsemblProtists" id="PYU1_T002468"/>
    </source>
</evidence>
<dbReference type="PANTHER" id="PTHR23146">
    <property type="entry name" value="LEO1 PROTEIN"/>
    <property type="match status" value="1"/>
</dbReference>
<dbReference type="GO" id="GO:0006368">
    <property type="term" value="P:transcription elongation by RNA polymerase II"/>
    <property type="evidence" value="ECO:0007669"/>
    <property type="project" value="InterPro"/>
</dbReference>
<dbReference type="eggNOG" id="KOG2428">
    <property type="taxonomic scope" value="Eukaryota"/>
</dbReference>
<dbReference type="GO" id="GO:0016593">
    <property type="term" value="C:Cdc73/Paf1 complex"/>
    <property type="evidence" value="ECO:0007669"/>
    <property type="project" value="InterPro"/>
</dbReference>
<evidence type="ECO:0000313" key="3">
    <source>
        <dbReference type="Proteomes" id="UP000019132"/>
    </source>
</evidence>
<name>K3WBX7_GLOUD</name>
<feature type="compositionally biased region" description="Basic and acidic residues" evidence="1">
    <location>
        <begin position="411"/>
        <end position="426"/>
    </location>
</feature>
<reference evidence="2" key="3">
    <citation type="submission" date="2014-11" db="UniProtKB">
        <authorList>
            <consortium name="EnsemblProtists"/>
        </authorList>
    </citation>
    <scope>IDENTIFICATION</scope>
    <source>
        <strain evidence="2">DAOM BR144</strain>
    </source>
</reference>
<evidence type="ECO:0000256" key="1">
    <source>
        <dbReference type="SAM" id="MobiDB-lite"/>
    </source>
</evidence>
<reference evidence="3" key="2">
    <citation type="submission" date="2010-04" db="EMBL/GenBank/DDBJ databases">
        <authorList>
            <person name="Buell R."/>
            <person name="Hamilton J."/>
            <person name="Hostetler J."/>
        </authorList>
    </citation>
    <scope>NUCLEOTIDE SEQUENCE [LARGE SCALE GENOMIC DNA]</scope>
    <source>
        <strain evidence="3">DAOM:BR144</strain>
    </source>
</reference>
<feature type="region of interest" description="Disordered" evidence="1">
    <location>
        <begin position="360"/>
        <end position="459"/>
    </location>
</feature>
<protein>
    <recommendedName>
        <fullName evidence="4">Leo1-like protein</fullName>
    </recommendedName>
</protein>
<dbReference type="HOGENOM" id="CLU_046795_0_0_1"/>
<dbReference type="VEuPathDB" id="FungiDB:PYU1_G002465"/>
<feature type="compositionally biased region" description="Acidic residues" evidence="1">
    <location>
        <begin position="427"/>
        <end position="442"/>
    </location>
</feature>